<dbReference type="Proteomes" id="UP000536262">
    <property type="component" value="Unassembled WGS sequence"/>
</dbReference>
<evidence type="ECO:0000313" key="2">
    <source>
        <dbReference type="Proteomes" id="UP000536262"/>
    </source>
</evidence>
<evidence type="ECO:0000313" key="1">
    <source>
        <dbReference type="EMBL" id="MBB6355758.1"/>
    </source>
</evidence>
<keyword evidence="2" id="KW-1185">Reference proteome</keyword>
<proteinExistence type="predicted"/>
<gene>
    <name evidence="1" type="ORF">GGR00_003563</name>
</gene>
<organism evidence="1 2">
    <name type="scientific">Aminobacter aganoensis</name>
    <dbReference type="NCBI Taxonomy" id="83264"/>
    <lineage>
        <taxon>Bacteria</taxon>
        <taxon>Pseudomonadati</taxon>
        <taxon>Pseudomonadota</taxon>
        <taxon>Alphaproteobacteria</taxon>
        <taxon>Hyphomicrobiales</taxon>
        <taxon>Phyllobacteriaceae</taxon>
        <taxon>Aminobacter</taxon>
    </lineage>
</organism>
<reference evidence="1 2" key="1">
    <citation type="submission" date="2020-08" db="EMBL/GenBank/DDBJ databases">
        <title>Genomic Encyclopedia of Type Strains, Phase IV (KMG-IV): sequencing the most valuable type-strain genomes for metagenomic binning, comparative biology and taxonomic classification.</title>
        <authorList>
            <person name="Goeker M."/>
        </authorList>
    </citation>
    <scope>NUCLEOTIDE SEQUENCE [LARGE SCALE GENOMIC DNA]</scope>
    <source>
        <strain evidence="1 2">DSM 7051</strain>
    </source>
</reference>
<evidence type="ECO:0008006" key="3">
    <source>
        <dbReference type="Google" id="ProtNLM"/>
    </source>
</evidence>
<dbReference type="EMBL" id="JACHOU010000009">
    <property type="protein sequence ID" value="MBB6355758.1"/>
    <property type="molecule type" value="Genomic_DNA"/>
</dbReference>
<dbReference type="InterPro" id="IPR021341">
    <property type="entry name" value="DUF2958"/>
</dbReference>
<name>A0A7X0F9S0_9HYPH</name>
<dbReference type="AlphaFoldDB" id="A0A7X0F9S0"/>
<sequence>MDKPFPNPMPLLTPELSERLLANGRQSGLDHIPLVKFFNPVGIGTWLATELDSDGDTLYGLAQLNGAPELGSFSLEELSSLSLHIERDIFFSGQFPISAYAEAAWQAGSITAAIRILSTAARSKGERN</sequence>
<comment type="caution">
    <text evidence="1">The sequence shown here is derived from an EMBL/GenBank/DDBJ whole genome shotgun (WGS) entry which is preliminary data.</text>
</comment>
<dbReference type="Pfam" id="PF11171">
    <property type="entry name" value="DUF2958"/>
    <property type="match status" value="1"/>
</dbReference>
<accession>A0A7X0F9S0</accession>
<protein>
    <recommendedName>
        <fullName evidence="3">Single-stranded DNA endonuclease</fullName>
    </recommendedName>
</protein>